<gene>
    <name evidence="4" type="ORF">QWY96_16615</name>
</gene>
<proteinExistence type="predicted"/>
<evidence type="ECO:0000256" key="1">
    <source>
        <dbReference type="SAM" id="MobiDB-lite"/>
    </source>
</evidence>
<keyword evidence="5" id="KW-1185">Reference proteome</keyword>
<evidence type="ECO:0000256" key="2">
    <source>
        <dbReference type="SAM" id="SignalP"/>
    </source>
</evidence>
<evidence type="ECO:0000313" key="5">
    <source>
        <dbReference type="Proteomes" id="UP001223712"/>
    </source>
</evidence>
<dbReference type="InterPro" id="IPR008503">
    <property type="entry name" value="Asp_endopeptidase"/>
</dbReference>
<protein>
    <submittedName>
        <fullName evidence="4">ATP-dependent zinc protease</fullName>
    </submittedName>
</protein>
<dbReference type="InterPro" id="IPR021109">
    <property type="entry name" value="Peptidase_aspartic_dom_sf"/>
</dbReference>
<reference evidence="5" key="1">
    <citation type="journal article" date="2019" name="Int. J. Syst. Evol. Microbiol.">
        <title>The Global Catalogue of Microorganisms (GCM) 10K type strain sequencing project: providing services to taxonomists for standard genome sequencing and annotation.</title>
        <authorList>
            <consortium name="The Broad Institute Genomics Platform"/>
            <consortium name="The Broad Institute Genome Sequencing Center for Infectious Disease"/>
            <person name="Wu L."/>
            <person name="Ma J."/>
        </authorList>
    </citation>
    <scope>NUCLEOTIDE SEQUENCE [LARGE SCALE GENOMIC DNA]</scope>
    <source>
        <strain evidence="5">CECT 7226</strain>
    </source>
</reference>
<dbReference type="Gene3D" id="2.40.70.10">
    <property type="entry name" value="Acid Proteases"/>
    <property type="match status" value="1"/>
</dbReference>
<dbReference type="Pfam" id="PF05618">
    <property type="entry name" value="Zn_protease"/>
    <property type="match status" value="1"/>
</dbReference>
<dbReference type="SUPFAM" id="SSF50630">
    <property type="entry name" value="Acid proteases"/>
    <property type="match status" value="1"/>
</dbReference>
<keyword evidence="4" id="KW-0645">Protease</keyword>
<dbReference type="EMBL" id="JAUFQY010000002">
    <property type="protein sequence ID" value="MDN3702114.1"/>
    <property type="molecule type" value="Genomic_DNA"/>
</dbReference>
<organism evidence="4 5">
    <name type="scientific">Vibrio artabrorum</name>
    <dbReference type="NCBI Taxonomy" id="446374"/>
    <lineage>
        <taxon>Bacteria</taxon>
        <taxon>Pseudomonadati</taxon>
        <taxon>Pseudomonadota</taxon>
        <taxon>Gammaproteobacteria</taxon>
        <taxon>Vibrionales</taxon>
        <taxon>Vibrionaceae</taxon>
        <taxon>Vibrio</taxon>
    </lineage>
</organism>
<dbReference type="GO" id="GO:0008233">
    <property type="term" value="F:peptidase activity"/>
    <property type="evidence" value="ECO:0007669"/>
    <property type="project" value="UniProtKB-KW"/>
</dbReference>
<dbReference type="RefSeq" id="WP_261840027.1">
    <property type="nucleotide sequence ID" value="NZ_AP025459.1"/>
</dbReference>
<dbReference type="GO" id="GO:0006508">
    <property type="term" value="P:proteolysis"/>
    <property type="evidence" value="ECO:0007669"/>
    <property type="project" value="UniProtKB-KW"/>
</dbReference>
<sequence length="228" mass="25223">MYNWKAIVTLMLSGGLFACSTTTQVPVEPDQKPQIEEPIAGDSSKIDTAEGEKVTQPAEKPEEVKPTEPEKKPVPVEKPVEKAVKTSDGKLILGEEEWVFVPGLKESFKARVDTGATTSSISAVDIVNFERDGKDWVKFKIEHDGITTEEISLPVERWVKIKQSSAEGTQRRAVVVAAIQIGDLKDKTEFTLADRTHLSFPLLLGRSFFRDVAVVDVGQKYVQKKVAK</sequence>
<comment type="caution">
    <text evidence="4">The sequence shown here is derived from an EMBL/GenBank/DDBJ whole genome shotgun (WGS) entry which is preliminary data.</text>
</comment>
<feature type="compositionally biased region" description="Basic and acidic residues" evidence="1">
    <location>
        <begin position="44"/>
        <end position="79"/>
    </location>
</feature>
<evidence type="ECO:0000313" key="4">
    <source>
        <dbReference type="EMBL" id="MDN3702114.1"/>
    </source>
</evidence>
<accession>A0ABT8CKW1</accession>
<feature type="chain" id="PRO_5045880613" evidence="2">
    <location>
        <begin position="19"/>
        <end position="228"/>
    </location>
</feature>
<keyword evidence="4" id="KW-0378">Hydrolase</keyword>
<dbReference type="PROSITE" id="PS51257">
    <property type="entry name" value="PROKAR_LIPOPROTEIN"/>
    <property type="match status" value="1"/>
</dbReference>
<dbReference type="Proteomes" id="UP001223712">
    <property type="component" value="Unassembled WGS sequence"/>
</dbReference>
<feature type="domain" description="Retropepsin-like aspartic endopeptidase" evidence="3">
    <location>
        <begin position="92"/>
        <end position="225"/>
    </location>
</feature>
<feature type="region of interest" description="Disordered" evidence="1">
    <location>
        <begin position="24"/>
        <end position="79"/>
    </location>
</feature>
<dbReference type="PANTHER" id="PTHR38037:SF2">
    <property type="entry name" value="ATP-DEPENDENT ZINC PROTEASE DOMAIN-CONTAINING PROTEIN-RELATED"/>
    <property type="match status" value="1"/>
</dbReference>
<name>A0ABT8CKW1_9VIBR</name>
<keyword evidence="2" id="KW-0732">Signal</keyword>
<evidence type="ECO:0000259" key="3">
    <source>
        <dbReference type="Pfam" id="PF05618"/>
    </source>
</evidence>
<feature type="signal peptide" evidence="2">
    <location>
        <begin position="1"/>
        <end position="18"/>
    </location>
</feature>
<dbReference type="PANTHER" id="PTHR38037">
    <property type="entry name" value="ZN_PROTEASE DOMAIN-CONTAINING PROTEIN"/>
    <property type="match status" value="1"/>
</dbReference>